<dbReference type="EMBL" id="VTAW01000001">
    <property type="protein sequence ID" value="TYT63764.1"/>
    <property type="molecule type" value="Genomic_DNA"/>
</dbReference>
<evidence type="ECO:0008006" key="4">
    <source>
        <dbReference type="Google" id="ProtNLM"/>
    </source>
</evidence>
<dbReference type="Proteomes" id="UP000324104">
    <property type="component" value="Unassembled WGS sequence"/>
</dbReference>
<name>A0A5D5ARN9_9EURY</name>
<reference evidence="2 3" key="1">
    <citation type="submission" date="2019-08" db="EMBL/GenBank/DDBJ databases">
        <title>Archaea genome.</title>
        <authorList>
            <person name="Kajale S."/>
            <person name="Shouche Y."/>
            <person name="Deshpande N."/>
            <person name="Sharma A."/>
        </authorList>
    </citation>
    <scope>NUCLEOTIDE SEQUENCE [LARGE SCALE GENOMIC DNA]</scope>
    <source>
        <strain evidence="2 3">ESP3B_9</strain>
    </source>
</reference>
<evidence type="ECO:0000313" key="3">
    <source>
        <dbReference type="Proteomes" id="UP000324104"/>
    </source>
</evidence>
<dbReference type="AlphaFoldDB" id="A0A5D5ARN9"/>
<sequence>MSDGVRRSVIEDRPDPEETSLSPCPVCGTPIVRRTIVGPTEAVADPCGCRVTPKLPDSRSEPSDPE</sequence>
<evidence type="ECO:0000256" key="1">
    <source>
        <dbReference type="SAM" id="MobiDB-lite"/>
    </source>
</evidence>
<evidence type="ECO:0000313" key="2">
    <source>
        <dbReference type="EMBL" id="TYT63764.1"/>
    </source>
</evidence>
<proteinExistence type="predicted"/>
<protein>
    <recommendedName>
        <fullName evidence="4">Small CPxCG-related zinc finger protein</fullName>
    </recommendedName>
</protein>
<gene>
    <name evidence="2" type="ORF">FYC77_00630</name>
</gene>
<feature type="region of interest" description="Disordered" evidence="1">
    <location>
        <begin position="1"/>
        <end position="22"/>
    </location>
</feature>
<keyword evidence="3" id="KW-1185">Reference proteome</keyword>
<accession>A0A5D5ARN9</accession>
<comment type="caution">
    <text evidence="2">The sequence shown here is derived from an EMBL/GenBank/DDBJ whole genome shotgun (WGS) entry which is preliminary data.</text>
</comment>
<feature type="compositionally biased region" description="Basic and acidic residues" evidence="1">
    <location>
        <begin position="1"/>
        <end position="13"/>
    </location>
</feature>
<dbReference type="RefSeq" id="WP_149079571.1">
    <property type="nucleotide sequence ID" value="NZ_VTAW01000001.1"/>
</dbReference>
<organism evidence="2 3">
    <name type="scientific">Natrialba swarupiae</name>
    <dbReference type="NCBI Taxonomy" id="2448032"/>
    <lineage>
        <taxon>Archaea</taxon>
        <taxon>Methanobacteriati</taxon>
        <taxon>Methanobacteriota</taxon>
        <taxon>Stenosarchaea group</taxon>
        <taxon>Halobacteria</taxon>
        <taxon>Halobacteriales</taxon>
        <taxon>Natrialbaceae</taxon>
        <taxon>Natrialba</taxon>
    </lineage>
</organism>